<dbReference type="OrthoDB" id="7869432at2759"/>
<reference evidence="4 5" key="1">
    <citation type="journal article" date="2007" name="Nature">
        <title>Evolution of genes and genomes on the Drosophila phylogeny.</title>
        <authorList>
            <consortium name="Drosophila 12 Genomes Consortium"/>
            <person name="Clark A.G."/>
            <person name="Eisen M.B."/>
            <person name="Smith D.R."/>
            <person name="Bergman C.M."/>
            <person name="Oliver B."/>
            <person name="Markow T.A."/>
            <person name="Kaufman T.C."/>
            <person name="Kellis M."/>
            <person name="Gelbart W."/>
            <person name="Iyer V.N."/>
            <person name="Pollard D.A."/>
            <person name="Sackton T.B."/>
            <person name="Larracuente A.M."/>
            <person name="Singh N.D."/>
            <person name="Abad J.P."/>
            <person name="Abt D.N."/>
            <person name="Adryan B."/>
            <person name="Aguade M."/>
            <person name="Akashi H."/>
            <person name="Anderson W.W."/>
            <person name="Aquadro C.F."/>
            <person name="Ardell D.H."/>
            <person name="Arguello R."/>
            <person name="Artieri C.G."/>
            <person name="Barbash D.A."/>
            <person name="Barker D."/>
            <person name="Barsanti P."/>
            <person name="Batterham P."/>
            <person name="Batzoglou S."/>
            <person name="Begun D."/>
            <person name="Bhutkar A."/>
            <person name="Blanco E."/>
            <person name="Bosak S.A."/>
            <person name="Bradley R.K."/>
            <person name="Brand A.D."/>
            <person name="Brent M.R."/>
            <person name="Brooks A.N."/>
            <person name="Brown R.H."/>
            <person name="Butlin R.K."/>
            <person name="Caggese C."/>
            <person name="Calvi B.R."/>
            <person name="Bernardo de Carvalho A."/>
            <person name="Caspi A."/>
            <person name="Castrezana S."/>
            <person name="Celniker S.E."/>
            <person name="Chang J.L."/>
            <person name="Chapple C."/>
            <person name="Chatterji S."/>
            <person name="Chinwalla A."/>
            <person name="Civetta A."/>
            <person name="Clifton S.W."/>
            <person name="Comeron J.M."/>
            <person name="Costello J.C."/>
            <person name="Coyne J.A."/>
            <person name="Daub J."/>
            <person name="David R.G."/>
            <person name="Delcher A.L."/>
            <person name="Delehaunty K."/>
            <person name="Do C.B."/>
            <person name="Ebling H."/>
            <person name="Edwards K."/>
            <person name="Eickbush T."/>
            <person name="Evans J.D."/>
            <person name="Filipski A."/>
            <person name="Findeiss S."/>
            <person name="Freyhult E."/>
            <person name="Fulton L."/>
            <person name="Fulton R."/>
            <person name="Garcia A.C."/>
            <person name="Gardiner A."/>
            <person name="Garfield D.A."/>
            <person name="Garvin B.E."/>
            <person name="Gibson G."/>
            <person name="Gilbert D."/>
            <person name="Gnerre S."/>
            <person name="Godfrey J."/>
            <person name="Good R."/>
            <person name="Gotea V."/>
            <person name="Gravely B."/>
            <person name="Greenberg A.J."/>
            <person name="Griffiths-Jones S."/>
            <person name="Gross S."/>
            <person name="Guigo R."/>
            <person name="Gustafson E.A."/>
            <person name="Haerty W."/>
            <person name="Hahn M.W."/>
            <person name="Halligan D.L."/>
            <person name="Halpern A.L."/>
            <person name="Halter G.M."/>
            <person name="Han M.V."/>
            <person name="Heger A."/>
            <person name="Hillier L."/>
            <person name="Hinrichs A.S."/>
            <person name="Holmes I."/>
            <person name="Hoskins R.A."/>
            <person name="Hubisz M.J."/>
            <person name="Hultmark D."/>
            <person name="Huntley M.A."/>
            <person name="Jaffe D.B."/>
            <person name="Jagadeeshan S."/>
            <person name="Jeck W.R."/>
            <person name="Johnson J."/>
            <person name="Jones C.D."/>
            <person name="Jordan W.C."/>
            <person name="Karpen G.H."/>
            <person name="Kataoka E."/>
            <person name="Keightley P.D."/>
            <person name="Kheradpour P."/>
            <person name="Kirkness E.F."/>
            <person name="Koerich L.B."/>
            <person name="Kristiansen K."/>
            <person name="Kudrna D."/>
            <person name="Kulathinal R.J."/>
            <person name="Kumar S."/>
            <person name="Kwok R."/>
            <person name="Lander E."/>
            <person name="Langley C.H."/>
            <person name="Lapoint R."/>
            <person name="Lazzaro B.P."/>
            <person name="Lee S.J."/>
            <person name="Levesque L."/>
            <person name="Li R."/>
            <person name="Lin C.F."/>
            <person name="Lin M.F."/>
            <person name="Lindblad-Toh K."/>
            <person name="Llopart A."/>
            <person name="Long M."/>
            <person name="Low L."/>
            <person name="Lozovsky E."/>
            <person name="Lu J."/>
            <person name="Luo M."/>
            <person name="Machado C.A."/>
            <person name="Makalowski W."/>
            <person name="Marzo M."/>
            <person name="Matsuda M."/>
            <person name="Matzkin L."/>
            <person name="McAllister B."/>
            <person name="McBride C.S."/>
            <person name="McKernan B."/>
            <person name="McKernan K."/>
            <person name="Mendez-Lago M."/>
            <person name="Minx P."/>
            <person name="Mollenhauer M.U."/>
            <person name="Montooth K."/>
            <person name="Mount S.M."/>
            <person name="Mu X."/>
            <person name="Myers E."/>
            <person name="Negre B."/>
            <person name="Newfeld S."/>
            <person name="Nielsen R."/>
            <person name="Noor M.A."/>
            <person name="O'Grady P."/>
            <person name="Pachter L."/>
            <person name="Papaceit M."/>
            <person name="Parisi M.J."/>
            <person name="Parisi M."/>
            <person name="Parts L."/>
            <person name="Pedersen J.S."/>
            <person name="Pesole G."/>
            <person name="Phillippy A.M."/>
            <person name="Ponting C.P."/>
            <person name="Pop M."/>
            <person name="Porcelli D."/>
            <person name="Powell J.R."/>
            <person name="Prohaska S."/>
            <person name="Pruitt K."/>
            <person name="Puig M."/>
            <person name="Quesneville H."/>
            <person name="Ram K.R."/>
            <person name="Rand D."/>
            <person name="Rasmussen M.D."/>
            <person name="Reed L.K."/>
            <person name="Reenan R."/>
            <person name="Reily A."/>
            <person name="Remington K.A."/>
            <person name="Rieger T.T."/>
            <person name="Ritchie M.G."/>
            <person name="Robin C."/>
            <person name="Rogers Y.H."/>
            <person name="Rohde C."/>
            <person name="Rozas J."/>
            <person name="Rubenfield M.J."/>
            <person name="Ruiz A."/>
            <person name="Russo S."/>
            <person name="Salzberg S.L."/>
            <person name="Sanchez-Gracia A."/>
            <person name="Saranga D.J."/>
            <person name="Sato H."/>
            <person name="Schaeffer S.W."/>
            <person name="Schatz M.C."/>
            <person name="Schlenke T."/>
            <person name="Schwartz R."/>
            <person name="Segarra C."/>
            <person name="Singh R.S."/>
            <person name="Sirot L."/>
            <person name="Sirota M."/>
            <person name="Sisneros N.B."/>
            <person name="Smith C.D."/>
            <person name="Smith T.F."/>
            <person name="Spieth J."/>
            <person name="Stage D.E."/>
            <person name="Stark A."/>
            <person name="Stephan W."/>
            <person name="Strausberg R.L."/>
            <person name="Strempel S."/>
            <person name="Sturgill D."/>
            <person name="Sutton G."/>
            <person name="Sutton G.G."/>
            <person name="Tao W."/>
            <person name="Teichmann S."/>
            <person name="Tobari Y.N."/>
            <person name="Tomimura Y."/>
            <person name="Tsolas J.M."/>
            <person name="Valente V.L."/>
            <person name="Venter E."/>
            <person name="Venter J.C."/>
            <person name="Vicario S."/>
            <person name="Vieira F.G."/>
            <person name="Vilella A.J."/>
            <person name="Villasante A."/>
            <person name="Walenz B."/>
            <person name="Wang J."/>
            <person name="Wasserman M."/>
            <person name="Watts T."/>
            <person name="Wilson D."/>
            <person name="Wilson R.K."/>
            <person name="Wing R.A."/>
            <person name="Wolfner M.F."/>
            <person name="Wong A."/>
            <person name="Wong G.K."/>
            <person name="Wu C.I."/>
            <person name="Wu G."/>
            <person name="Yamamoto D."/>
            <person name="Yang H.P."/>
            <person name="Yang S.P."/>
            <person name="Yorke J.A."/>
            <person name="Yoshida K."/>
            <person name="Zdobnov E."/>
            <person name="Zhang P."/>
            <person name="Zhang Y."/>
            <person name="Zimin A.V."/>
            <person name="Baldwin J."/>
            <person name="Abdouelleil A."/>
            <person name="Abdulkadir J."/>
            <person name="Abebe A."/>
            <person name="Abera B."/>
            <person name="Abreu J."/>
            <person name="Acer S.C."/>
            <person name="Aftuck L."/>
            <person name="Alexander A."/>
            <person name="An P."/>
            <person name="Anderson E."/>
            <person name="Anderson S."/>
            <person name="Arachi H."/>
            <person name="Azer M."/>
            <person name="Bachantsang P."/>
            <person name="Barry A."/>
            <person name="Bayul T."/>
            <person name="Berlin A."/>
            <person name="Bessette D."/>
            <person name="Bloom T."/>
            <person name="Blye J."/>
            <person name="Boguslavskiy L."/>
            <person name="Bonnet C."/>
            <person name="Boukhgalter B."/>
            <person name="Bourzgui I."/>
            <person name="Brown A."/>
            <person name="Cahill P."/>
            <person name="Channer S."/>
            <person name="Cheshatsang Y."/>
            <person name="Chuda L."/>
            <person name="Citroen M."/>
            <person name="Collymore A."/>
            <person name="Cooke P."/>
            <person name="Costello M."/>
            <person name="D'Aco K."/>
            <person name="Daza R."/>
            <person name="De Haan G."/>
            <person name="DeGray S."/>
            <person name="DeMaso C."/>
            <person name="Dhargay N."/>
            <person name="Dooley K."/>
            <person name="Dooley E."/>
            <person name="Doricent M."/>
            <person name="Dorje P."/>
            <person name="Dorjee K."/>
            <person name="Dupes A."/>
            <person name="Elong R."/>
            <person name="Falk J."/>
            <person name="Farina A."/>
            <person name="Faro S."/>
            <person name="Ferguson D."/>
            <person name="Fisher S."/>
            <person name="Foley C.D."/>
            <person name="Franke A."/>
            <person name="Friedrich D."/>
            <person name="Gadbois L."/>
            <person name="Gearin G."/>
            <person name="Gearin C.R."/>
            <person name="Giannoukos G."/>
            <person name="Goode T."/>
            <person name="Graham J."/>
            <person name="Grandbois E."/>
            <person name="Grewal S."/>
            <person name="Gyaltsen K."/>
            <person name="Hafez N."/>
            <person name="Hagos B."/>
            <person name="Hall J."/>
            <person name="Henson C."/>
            <person name="Hollinger A."/>
            <person name="Honan T."/>
            <person name="Huard M.D."/>
            <person name="Hughes L."/>
            <person name="Hurhula B."/>
            <person name="Husby M.E."/>
            <person name="Kamat A."/>
            <person name="Kanga B."/>
            <person name="Kashin S."/>
            <person name="Khazanovich D."/>
            <person name="Kisner P."/>
            <person name="Lance K."/>
            <person name="Lara M."/>
            <person name="Lee W."/>
            <person name="Lennon N."/>
            <person name="Letendre F."/>
            <person name="LeVine R."/>
            <person name="Lipovsky A."/>
            <person name="Liu X."/>
            <person name="Liu J."/>
            <person name="Liu S."/>
            <person name="Lokyitsang T."/>
            <person name="Lokyitsang Y."/>
            <person name="Lubonja R."/>
            <person name="Lui A."/>
            <person name="MacDonald P."/>
            <person name="Magnisalis V."/>
            <person name="Maru K."/>
            <person name="Matthews C."/>
            <person name="McCusker W."/>
            <person name="McDonough S."/>
            <person name="Mehta T."/>
            <person name="Meldrim J."/>
            <person name="Meneus L."/>
            <person name="Mihai O."/>
            <person name="Mihalev A."/>
            <person name="Mihova T."/>
            <person name="Mittelman R."/>
            <person name="Mlenga V."/>
            <person name="Montmayeur A."/>
            <person name="Mulrain L."/>
            <person name="Navidi A."/>
            <person name="Naylor J."/>
            <person name="Negash T."/>
            <person name="Nguyen T."/>
            <person name="Nguyen N."/>
            <person name="Nicol R."/>
            <person name="Norbu C."/>
            <person name="Norbu N."/>
            <person name="Novod N."/>
            <person name="O'Neill B."/>
            <person name="Osman S."/>
            <person name="Markiewicz E."/>
            <person name="Oyono O.L."/>
            <person name="Patti C."/>
            <person name="Phunkhang P."/>
            <person name="Pierre F."/>
            <person name="Priest M."/>
            <person name="Raghuraman S."/>
            <person name="Rege F."/>
            <person name="Reyes R."/>
            <person name="Rise C."/>
            <person name="Rogov P."/>
            <person name="Ross K."/>
            <person name="Ryan E."/>
            <person name="Settipalli S."/>
            <person name="Shea T."/>
            <person name="Sherpa N."/>
            <person name="Shi L."/>
            <person name="Shih D."/>
            <person name="Sparrow T."/>
            <person name="Spaulding J."/>
            <person name="Stalker J."/>
            <person name="Stange-Thomann N."/>
            <person name="Stavropoulos S."/>
            <person name="Stone C."/>
            <person name="Strader C."/>
            <person name="Tesfaye S."/>
            <person name="Thomson T."/>
            <person name="Thoulutsang Y."/>
            <person name="Thoulutsang D."/>
            <person name="Topham K."/>
            <person name="Topping I."/>
            <person name="Tsamla T."/>
            <person name="Vassiliev H."/>
            <person name="Vo A."/>
            <person name="Wangchuk T."/>
            <person name="Wangdi T."/>
            <person name="Weiand M."/>
            <person name="Wilkinson J."/>
            <person name="Wilson A."/>
            <person name="Yadav S."/>
            <person name="Young G."/>
            <person name="Yu Q."/>
            <person name="Zembek L."/>
            <person name="Zhong D."/>
            <person name="Zimmer A."/>
            <person name="Zwirko Z."/>
            <person name="Jaffe D.B."/>
            <person name="Alvarez P."/>
            <person name="Brockman W."/>
            <person name="Butler J."/>
            <person name="Chin C."/>
            <person name="Gnerre S."/>
            <person name="Grabherr M."/>
            <person name="Kleber M."/>
            <person name="Mauceli E."/>
            <person name="MacCallum I."/>
        </authorList>
    </citation>
    <scope>NUCLEOTIDE SEQUENCE [LARGE SCALE GENOMIC DNA]</scope>
    <source>
        <strain evidence="5">Tucson 15287-2541.00</strain>
    </source>
</reference>
<feature type="chain" id="PRO_5002809725" evidence="3">
    <location>
        <begin position="19"/>
        <end position="349"/>
    </location>
</feature>
<dbReference type="EMBL" id="CH916377">
    <property type="protein sequence ID" value="EDV90710.1"/>
    <property type="molecule type" value="Genomic_DNA"/>
</dbReference>
<dbReference type="Proteomes" id="UP000001070">
    <property type="component" value="Unassembled WGS sequence"/>
</dbReference>
<proteinExistence type="predicted"/>
<feature type="region of interest" description="Disordered" evidence="1">
    <location>
        <begin position="228"/>
        <end position="266"/>
    </location>
</feature>
<name>B4JYE8_DROGR</name>
<dbReference type="InParanoid" id="B4JYE8"/>
<dbReference type="eggNOG" id="ENOG502S77V">
    <property type="taxonomic scope" value="Eukaryota"/>
</dbReference>
<protein>
    <submittedName>
        <fullName evidence="4">GH14028</fullName>
    </submittedName>
</protein>
<organism evidence="5">
    <name type="scientific">Drosophila grimshawi</name>
    <name type="common">Hawaiian fruit fly</name>
    <name type="synonym">Idiomyia grimshawi</name>
    <dbReference type="NCBI Taxonomy" id="7222"/>
    <lineage>
        <taxon>Eukaryota</taxon>
        <taxon>Metazoa</taxon>
        <taxon>Ecdysozoa</taxon>
        <taxon>Arthropoda</taxon>
        <taxon>Hexapoda</taxon>
        <taxon>Insecta</taxon>
        <taxon>Pterygota</taxon>
        <taxon>Neoptera</taxon>
        <taxon>Endopterygota</taxon>
        <taxon>Diptera</taxon>
        <taxon>Brachycera</taxon>
        <taxon>Muscomorpha</taxon>
        <taxon>Ephydroidea</taxon>
        <taxon>Drosophilidae</taxon>
        <taxon>Drosophila</taxon>
        <taxon>Hawaiian Drosophila</taxon>
    </lineage>
</organism>
<evidence type="ECO:0000256" key="2">
    <source>
        <dbReference type="SAM" id="Phobius"/>
    </source>
</evidence>
<accession>B4JYE8</accession>
<dbReference type="InterPro" id="IPR012464">
    <property type="entry name" value="DUF1676"/>
</dbReference>
<keyword evidence="2" id="KW-0472">Membrane</keyword>
<dbReference type="OMA" id="NAWQPFT"/>
<keyword evidence="3" id="KW-0732">Signal</keyword>
<dbReference type="KEGG" id="dgr:6569767"/>
<dbReference type="AlphaFoldDB" id="B4JYE8"/>
<dbReference type="Pfam" id="PF07898">
    <property type="entry name" value="DUF1676"/>
    <property type="match status" value="1"/>
</dbReference>
<gene>
    <name evidence="4" type="primary">Dgri\GH14028</name>
    <name evidence="4" type="ORF">Dgri_GH14028</name>
</gene>
<evidence type="ECO:0000313" key="5">
    <source>
        <dbReference type="Proteomes" id="UP000001070"/>
    </source>
</evidence>
<sequence length="349" mass="39213">MWQVSVLSIYVLMAQAKAESRFNGGTSGLNNEPQQQQLQVNLNAWQPLTGHNNWLILQATAATSMQQRQQQQQPNQQQQQLQQQQQQQQQQAEQQQQRLPVNYYAYNHRYQANEEAAVDIGNYKQVRQNRKVGPSSYVLAISQSIPRLQLSPSDVGQDVRLKPEARKADNFVALTNAADKPVDGPKKSSPPSFTINNYLERFERVMSKVRSFCDTVRELISIEAEGAEEQEMEMEKQLRSDTQSSQLEDSTLTATSKEVQGRHSRMPAVSQSRKLKKLKKKIQKLLLPLLIAYKLKFLTLIPVLIGGLTLLVGTTGLAGFFFALFTAVMSLKSSTGAGHSSKAIVLKKI</sequence>
<evidence type="ECO:0000256" key="3">
    <source>
        <dbReference type="SAM" id="SignalP"/>
    </source>
</evidence>
<feature type="transmembrane region" description="Helical" evidence="2">
    <location>
        <begin position="311"/>
        <end position="331"/>
    </location>
</feature>
<feature type="signal peptide" evidence="3">
    <location>
        <begin position="1"/>
        <end position="18"/>
    </location>
</feature>
<keyword evidence="5" id="KW-1185">Reference proteome</keyword>
<feature type="compositionally biased region" description="Polar residues" evidence="1">
    <location>
        <begin position="240"/>
        <end position="258"/>
    </location>
</feature>
<dbReference type="STRING" id="7222.B4JYE8"/>
<keyword evidence="2" id="KW-1133">Transmembrane helix</keyword>
<evidence type="ECO:0000256" key="1">
    <source>
        <dbReference type="SAM" id="MobiDB-lite"/>
    </source>
</evidence>
<evidence type="ECO:0000313" key="4">
    <source>
        <dbReference type="EMBL" id="EDV90710.1"/>
    </source>
</evidence>
<keyword evidence="2" id="KW-0812">Transmembrane</keyword>
<dbReference type="HOGENOM" id="CLU_075161_0_0_1"/>
<dbReference type="PhylomeDB" id="B4JYE8"/>